<name>A0A939F043_9BACT</name>
<keyword evidence="2" id="KW-1185">Reference proteome</keyword>
<accession>A0A939F043</accession>
<reference evidence="1" key="1">
    <citation type="submission" date="2021-03" db="EMBL/GenBank/DDBJ databases">
        <authorList>
            <person name="Kim M.K."/>
        </authorList>
    </citation>
    <scope>NUCLEOTIDE SEQUENCE</scope>
    <source>
        <strain evidence="1">BT186</strain>
    </source>
</reference>
<gene>
    <name evidence="1" type="ORF">J0X19_20555</name>
</gene>
<dbReference type="PROSITE" id="PS51257">
    <property type="entry name" value="PROKAR_LIPOPROTEIN"/>
    <property type="match status" value="1"/>
</dbReference>
<protein>
    <submittedName>
        <fullName evidence="1">Uncharacterized protein</fullName>
    </submittedName>
</protein>
<dbReference type="SUPFAM" id="SSF110296">
    <property type="entry name" value="Oligoxyloglucan reducing end-specific cellobiohydrolase"/>
    <property type="match status" value="1"/>
</dbReference>
<evidence type="ECO:0000313" key="1">
    <source>
        <dbReference type="EMBL" id="MBO0360364.1"/>
    </source>
</evidence>
<organism evidence="1 2">
    <name type="scientific">Hymenobacter telluris</name>
    <dbReference type="NCBI Taxonomy" id="2816474"/>
    <lineage>
        <taxon>Bacteria</taxon>
        <taxon>Pseudomonadati</taxon>
        <taxon>Bacteroidota</taxon>
        <taxon>Cytophagia</taxon>
        <taxon>Cytophagales</taxon>
        <taxon>Hymenobacteraceae</taxon>
        <taxon>Hymenobacter</taxon>
    </lineage>
</organism>
<evidence type="ECO:0000313" key="2">
    <source>
        <dbReference type="Proteomes" id="UP000664144"/>
    </source>
</evidence>
<comment type="caution">
    <text evidence="1">The sequence shown here is derived from an EMBL/GenBank/DDBJ whole genome shotgun (WGS) entry which is preliminary data.</text>
</comment>
<sequence length="237" mass="26507">MKLPFIFCLSLLSLGACQQDSEEEVQPEYADWYALRAPDDRAIEAVHGDIDGTLLITTGFKIYQTTDRGRTWRTADYQNNSGLFGFLQLQDTLFVLNTQRGSAFDSTTAYAIHASHFSLDQGMTWKRYMDWRRHTNSELSVARNRATSSSGLEYSIDFLLTPTSPQSSGSYVETVGIKTSTGKLLSLPQEHQLKSVYFDASSRLYVTGSAPLCGRGKDFSFCGEQNGMLYVSKKPQP</sequence>
<dbReference type="RefSeq" id="WP_206986305.1">
    <property type="nucleotide sequence ID" value="NZ_JAFLQZ010000018.1"/>
</dbReference>
<dbReference type="Proteomes" id="UP000664144">
    <property type="component" value="Unassembled WGS sequence"/>
</dbReference>
<dbReference type="EMBL" id="JAFLQZ010000018">
    <property type="protein sequence ID" value="MBO0360364.1"/>
    <property type="molecule type" value="Genomic_DNA"/>
</dbReference>
<dbReference type="AlphaFoldDB" id="A0A939F043"/>
<proteinExistence type="predicted"/>